<dbReference type="AlphaFoldDB" id="A0A2H3BV21"/>
<dbReference type="Proteomes" id="UP000218334">
    <property type="component" value="Unassembled WGS sequence"/>
</dbReference>
<organism evidence="5 6">
    <name type="scientific">Armillaria solidipes</name>
    <dbReference type="NCBI Taxonomy" id="1076256"/>
    <lineage>
        <taxon>Eukaryota</taxon>
        <taxon>Fungi</taxon>
        <taxon>Dikarya</taxon>
        <taxon>Basidiomycota</taxon>
        <taxon>Agaricomycotina</taxon>
        <taxon>Agaricomycetes</taxon>
        <taxon>Agaricomycetidae</taxon>
        <taxon>Agaricales</taxon>
        <taxon>Marasmiineae</taxon>
        <taxon>Physalacriaceae</taxon>
        <taxon>Armillaria</taxon>
    </lineage>
</organism>
<keyword evidence="6" id="KW-1185">Reference proteome</keyword>
<reference evidence="6" key="1">
    <citation type="journal article" date="2017" name="Nat. Ecol. Evol.">
        <title>Genome expansion and lineage-specific genetic innovations in the forest pathogenic fungi Armillaria.</title>
        <authorList>
            <person name="Sipos G."/>
            <person name="Prasanna A.N."/>
            <person name="Walter M.C."/>
            <person name="O'Connor E."/>
            <person name="Balint B."/>
            <person name="Krizsan K."/>
            <person name="Kiss B."/>
            <person name="Hess J."/>
            <person name="Varga T."/>
            <person name="Slot J."/>
            <person name="Riley R."/>
            <person name="Boka B."/>
            <person name="Rigling D."/>
            <person name="Barry K."/>
            <person name="Lee J."/>
            <person name="Mihaltcheva S."/>
            <person name="LaButti K."/>
            <person name="Lipzen A."/>
            <person name="Waldron R."/>
            <person name="Moloney N.M."/>
            <person name="Sperisen C."/>
            <person name="Kredics L."/>
            <person name="Vagvoelgyi C."/>
            <person name="Patrignani A."/>
            <person name="Fitzpatrick D."/>
            <person name="Nagy I."/>
            <person name="Doyle S."/>
            <person name="Anderson J.B."/>
            <person name="Grigoriev I.V."/>
            <person name="Gueldener U."/>
            <person name="Muensterkoetter M."/>
            <person name="Nagy L.G."/>
        </authorList>
    </citation>
    <scope>NUCLEOTIDE SEQUENCE [LARGE SCALE GENOMIC DNA]</scope>
    <source>
        <strain evidence="6">28-4</strain>
    </source>
</reference>
<evidence type="ECO:0000259" key="4">
    <source>
        <dbReference type="Pfam" id="PF07993"/>
    </source>
</evidence>
<keyword evidence="2" id="KW-0597">Phosphoprotein</keyword>
<evidence type="ECO:0000313" key="6">
    <source>
        <dbReference type="Proteomes" id="UP000218334"/>
    </source>
</evidence>
<evidence type="ECO:0000256" key="1">
    <source>
        <dbReference type="ARBA" id="ARBA00022450"/>
    </source>
</evidence>
<dbReference type="Gene3D" id="3.40.50.720">
    <property type="entry name" value="NAD(P)-binding Rossmann-like Domain"/>
    <property type="match status" value="1"/>
</dbReference>
<evidence type="ECO:0000256" key="3">
    <source>
        <dbReference type="SAM" id="MobiDB-lite"/>
    </source>
</evidence>
<dbReference type="PANTHER" id="PTHR44845:SF1">
    <property type="entry name" value="L-2-AMINOADIPATE REDUCTASE"/>
    <property type="match status" value="1"/>
</dbReference>
<dbReference type="EMBL" id="KZ293425">
    <property type="protein sequence ID" value="PBK70822.1"/>
    <property type="molecule type" value="Genomic_DNA"/>
</dbReference>
<evidence type="ECO:0000256" key="2">
    <source>
        <dbReference type="ARBA" id="ARBA00022553"/>
    </source>
</evidence>
<dbReference type="InterPro" id="IPR036291">
    <property type="entry name" value="NAD(P)-bd_dom_sf"/>
</dbReference>
<dbReference type="Pfam" id="PF07993">
    <property type="entry name" value="NAD_binding_4"/>
    <property type="match status" value="1"/>
</dbReference>
<gene>
    <name evidence="5" type="ORF">ARMSODRAFT_974075</name>
</gene>
<proteinExistence type="predicted"/>
<feature type="compositionally biased region" description="Polar residues" evidence="3">
    <location>
        <begin position="289"/>
        <end position="299"/>
    </location>
</feature>
<sequence>MHVSQDIPVLSRSPIRLSDHASLSPMKLALYDENGDSDEEDGSSSASAKDPLVLRISVDPLDPFWGIVRMVQQVEQEAESIAIPFEAVTNALYKNRDPLVGVLLFRKKLPDPTADLNWCDWEGDITDVLESLRKKTAATIEYSKDYDQLVPKLQETYAPLPSDFTTKPITVFLTGAAGFLGGLKEGSTDRGVWDDEWVTSGRLEVLAGDLSLDNFGLEQEWNRVAEEADAILHKTALVYWVDPYEKLRAANEYPESDDFEGPRASPKTGYGQSKWAFEKLLFEAGRRGGTSTASPPNNASRRKLEQHVMEAPDLNDTNTTSVLRPHTERMNMTVDDELMGKYLVWLVRAGFLPSLGTKNPAKTPPILAEGVVKAAGRSGA</sequence>
<name>A0A2H3BV21_9AGAR</name>
<dbReference type="SUPFAM" id="SSF51735">
    <property type="entry name" value="NAD(P)-binding Rossmann-fold domains"/>
    <property type="match status" value="1"/>
</dbReference>
<dbReference type="PANTHER" id="PTHR44845">
    <property type="entry name" value="CARRIER DOMAIN-CONTAINING PROTEIN"/>
    <property type="match status" value="1"/>
</dbReference>
<feature type="domain" description="Thioester reductase (TE)" evidence="4">
    <location>
        <begin position="188"/>
        <end position="251"/>
    </location>
</feature>
<dbReference type="InterPro" id="IPR013120">
    <property type="entry name" value="FAR_NAD-bd"/>
</dbReference>
<accession>A0A2H3BV21</accession>
<evidence type="ECO:0000313" key="5">
    <source>
        <dbReference type="EMBL" id="PBK70822.1"/>
    </source>
</evidence>
<keyword evidence="1" id="KW-0596">Phosphopantetheine</keyword>
<protein>
    <recommendedName>
        <fullName evidence="4">Thioester reductase (TE) domain-containing protein</fullName>
    </recommendedName>
</protein>
<feature type="region of interest" description="Disordered" evidence="3">
    <location>
        <begin position="286"/>
        <end position="325"/>
    </location>
</feature>
<dbReference type="STRING" id="1076256.A0A2H3BV21"/>